<proteinExistence type="predicted"/>
<dbReference type="PANTHER" id="PTHR35149">
    <property type="entry name" value="SLL5132 PROTEIN"/>
    <property type="match status" value="1"/>
</dbReference>
<gene>
    <name evidence="2" type="ORF">Cvel_20854</name>
</gene>
<dbReference type="InterPro" id="IPR004919">
    <property type="entry name" value="GmrSD_N"/>
</dbReference>
<evidence type="ECO:0000313" key="2">
    <source>
        <dbReference type="EMBL" id="CEM25510.1"/>
    </source>
</evidence>
<dbReference type="AlphaFoldDB" id="A0A0G4G9K2"/>
<accession>A0A0G4G9K2</accession>
<evidence type="ECO:0000259" key="1">
    <source>
        <dbReference type="Pfam" id="PF03235"/>
    </source>
</evidence>
<dbReference type="PANTHER" id="PTHR35149:SF2">
    <property type="entry name" value="DUF262 DOMAIN-CONTAINING PROTEIN"/>
    <property type="match status" value="1"/>
</dbReference>
<sequence length="345" mass="38914">MTQDPLIPAYSWLCPAIHGDAAKEHECYPLAYGDFFAKFQLEIPLFQRRYCWAAPIIEKLFQDIMTGANLHTGLGKVILFPQEKSPSKHKLLDGQQRTTTLLLLLKCLKEVLPPGDFNGLVPFSIEDRLKVSLNDTPCFTSIMTGDSGSSSNQCEGCRVHESYALLRRLIAATPANQRVLALERALQQRLVTFVVHTADPHGENHIFLWLSEKSRFAASMVYNRSPGETMAESDLIRNLLLSLYRGDEAQMEGYRSFWLPLEEKHRSPEDRDRFFKSSLEPLAKEIVGDRSEGLFKKTPTMPGCKPLLYDHFRHLLATALPTKGKCSSPNDVLSKLIHLLDTQAG</sequence>
<organism evidence="2">
    <name type="scientific">Chromera velia CCMP2878</name>
    <dbReference type="NCBI Taxonomy" id="1169474"/>
    <lineage>
        <taxon>Eukaryota</taxon>
        <taxon>Sar</taxon>
        <taxon>Alveolata</taxon>
        <taxon>Colpodellida</taxon>
        <taxon>Chromeraceae</taxon>
        <taxon>Chromera</taxon>
    </lineage>
</organism>
<dbReference type="EMBL" id="CDMZ01001005">
    <property type="protein sequence ID" value="CEM25510.1"/>
    <property type="molecule type" value="Genomic_DNA"/>
</dbReference>
<dbReference type="Pfam" id="PF03235">
    <property type="entry name" value="GmrSD_N"/>
    <property type="match status" value="1"/>
</dbReference>
<protein>
    <recommendedName>
        <fullName evidence="1">GmrSD restriction endonucleases N-terminal domain-containing protein</fullName>
    </recommendedName>
</protein>
<name>A0A0G4G9K2_9ALVE</name>
<feature type="domain" description="GmrSD restriction endonucleases N-terminal" evidence="1">
    <location>
        <begin position="34"/>
        <end position="161"/>
    </location>
</feature>
<reference evidence="2" key="1">
    <citation type="submission" date="2014-11" db="EMBL/GenBank/DDBJ databases">
        <authorList>
            <person name="Otto D Thomas"/>
            <person name="Naeem Raeece"/>
        </authorList>
    </citation>
    <scope>NUCLEOTIDE SEQUENCE</scope>
</reference>
<dbReference type="VEuPathDB" id="CryptoDB:Cvel_20854"/>